<organism evidence="1 2">
    <name type="scientific">candidate division MSBL1 archaeon SCGC-AAA259E17</name>
    <dbReference type="NCBI Taxonomy" id="1698263"/>
    <lineage>
        <taxon>Archaea</taxon>
        <taxon>Methanobacteriati</taxon>
        <taxon>Methanobacteriota</taxon>
        <taxon>candidate division MSBL1</taxon>
    </lineage>
</organism>
<keyword evidence="2" id="KW-1185">Reference proteome</keyword>
<evidence type="ECO:0000313" key="2">
    <source>
        <dbReference type="Proteomes" id="UP000070373"/>
    </source>
</evidence>
<accession>A0A133UFC9</accession>
<reference evidence="1 2" key="1">
    <citation type="journal article" date="2016" name="Sci. Rep.">
        <title>Metabolic traits of an uncultured archaeal lineage -MSBL1- from brine pools of the Red Sea.</title>
        <authorList>
            <person name="Mwirichia R."/>
            <person name="Alam I."/>
            <person name="Rashid M."/>
            <person name="Vinu M."/>
            <person name="Ba-Alawi W."/>
            <person name="Anthony Kamau A."/>
            <person name="Kamanda Ngugi D."/>
            <person name="Goker M."/>
            <person name="Klenk H.P."/>
            <person name="Bajic V."/>
            <person name="Stingl U."/>
        </authorList>
    </citation>
    <scope>NUCLEOTIDE SEQUENCE [LARGE SCALE GENOMIC DNA]</scope>
    <source>
        <strain evidence="1">SCGC-AAA259E17</strain>
    </source>
</reference>
<evidence type="ECO:0000313" key="1">
    <source>
        <dbReference type="EMBL" id="KXA92880.1"/>
    </source>
</evidence>
<gene>
    <name evidence="1" type="ORF">AKJ64_01970</name>
</gene>
<protein>
    <submittedName>
        <fullName evidence="1">Uncharacterized protein</fullName>
    </submittedName>
</protein>
<dbReference type="EMBL" id="LHXN01000025">
    <property type="protein sequence ID" value="KXA92880.1"/>
    <property type="molecule type" value="Genomic_DNA"/>
</dbReference>
<sequence>MIASYGIMFGLFVMVVAVFLPWIHGVWAGSADMVDLITGDNPLTAPTSFLGFFAIVQFFGEVGQIKNTVGGVPLITSGEKNLRN</sequence>
<comment type="caution">
    <text evidence="1">The sequence shown here is derived from an EMBL/GenBank/DDBJ whole genome shotgun (WGS) entry which is preliminary data.</text>
</comment>
<proteinExistence type="predicted"/>
<name>A0A133UFC9_9EURY</name>
<dbReference type="Proteomes" id="UP000070373">
    <property type="component" value="Unassembled WGS sequence"/>
</dbReference>
<dbReference type="AlphaFoldDB" id="A0A133UFC9"/>